<dbReference type="RefSeq" id="XP_031933223.1">
    <property type="nucleotide sequence ID" value="XM_032064935.1"/>
</dbReference>
<dbReference type="Proteomes" id="UP000326268">
    <property type="component" value="Unassembled WGS sequence"/>
</dbReference>
<dbReference type="OrthoDB" id="4496570at2759"/>
<keyword evidence="2" id="KW-1185">Reference proteome</keyword>
<protein>
    <submittedName>
        <fullName evidence="1">Uncharacterized protein</fullName>
    </submittedName>
</protein>
<evidence type="ECO:0000313" key="1">
    <source>
        <dbReference type="EMBL" id="KAE8370142.1"/>
    </source>
</evidence>
<reference evidence="1 2" key="1">
    <citation type="submission" date="2019-04" db="EMBL/GenBank/DDBJ databases">
        <title>Friends and foes A comparative genomics studyof 23 Aspergillus species from section Flavi.</title>
        <authorList>
            <consortium name="DOE Joint Genome Institute"/>
            <person name="Kjaerbolling I."/>
            <person name="Vesth T."/>
            <person name="Frisvad J.C."/>
            <person name="Nybo J.L."/>
            <person name="Theobald S."/>
            <person name="Kildgaard S."/>
            <person name="Isbrandt T."/>
            <person name="Kuo A."/>
            <person name="Sato A."/>
            <person name="Lyhne E.K."/>
            <person name="Kogle M.E."/>
            <person name="Wiebenga A."/>
            <person name="Kun R.S."/>
            <person name="Lubbers R.J."/>
            <person name="Makela M.R."/>
            <person name="Barry K."/>
            <person name="Chovatia M."/>
            <person name="Clum A."/>
            <person name="Daum C."/>
            <person name="Haridas S."/>
            <person name="He G."/>
            <person name="LaButti K."/>
            <person name="Lipzen A."/>
            <person name="Mondo S."/>
            <person name="Riley R."/>
            <person name="Salamov A."/>
            <person name="Simmons B.A."/>
            <person name="Magnuson J.K."/>
            <person name="Henrissat B."/>
            <person name="Mortensen U.H."/>
            <person name="Larsen T.O."/>
            <person name="Devries R.P."/>
            <person name="Grigoriev I.V."/>
            <person name="Machida M."/>
            <person name="Baker S.E."/>
            <person name="Andersen M.R."/>
        </authorList>
    </citation>
    <scope>NUCLEOTIDE SEQUENCE [LARGE SCALE GENOMIC DNA]</scope>
    <source>
        <strain evidence="1 2">CBS 763.97</strain>
    </source>
</reference>
<evidence type="ECO:0000313" key="2">
    <source>
        <dbReference type="Proteomes" id="UP000326268"/>
    </source>
</evidence>
<organism evidence="1 2">
    <name type="scientific">Aspergillus caelatus</name>
    <dbReference type="NCBI Taxonomy" id="61420"/>
    <lineage>
        <taxon>Eukaryota</taxon>
        <taxon>Fungi</taxon>
        <taxon>Dikarya</taxon>
        <taxon>Ascomycota</taxon>
        <taxon>Pezizomycotina</taxon>
        <taxon>Eurotiomycetes</taxon>
        <taxon>Eurotiomycetidae</taxon>
        <taxon>Eurotiales</taxon>
        <taxon>Aspergillaceae</taxon>
        <taxon>Aspergillus</taxon>
        <taxon>Aspergillus subgen. Circumdati</taxon>
    </lineage>
</organism>
<dbReference type="EMBL" id="ML737567">
    <property type="protein sequence ID" value="KAE8370142.1"/>
    <property type="molecule type" value="Genomic_DNA"/>
</dbReference>
<dbReference type="AlphaFoldDB" id="A0A5N7AJR6"/>
<proteinExistence type="predicted"/>
<dbReference type="GeneID" id="43649381"/>
<name>A0A5N7AJR6_9EURO</name>
<gene>
    <name evidence="1" type="ORF">BDV27DRAFT_119727</name>
</gene>
<accession>A0A5N7AJR6</accession>
<sequence length="111" mass="12926">MTVLPRESEKYWRRIQFKPKNRFAKLHTSTHQTPDIAPSLDKITRISQDIIMLTRESSAFRYDKADDIILPPLSEIDDIIRLQLMLSAELSRLYAALSNNNQHSMQCTSHL</sequence>